<name>A0A0A0PLF4_9CAUD</name>
<accession>A0A0A0PLF4</accession>
<sequence>MNSVVDKERDRAVVGIREAIPLIERKGYRVDHHQWFITAVRGRHYLIRINLLKEPKVSVKES</sequence>
<organism evidence="1 2">
    <name type="scientific">Bacillus phage Bp8p-T</name>
    <dbReference type="NCBI Taxonomy" id="1445811"/>
    <lineage>
        <taxon>Viruses</taxon>
        <taxon>Duplodnaviria</taxon>
        <taxon>Heunggongvirae</taxon>
        <taxon>Uroviricota</taxon>
        <taxon>Caudoviricetes</taxon>
        <taxon>Herelleviridae</taxon>
        <taxon>Bastillevirinae</taxon>
        <taxon>Agatevirus</taxon>
        <taxon>Agatevirus Bp8pC</taxon>
    </lineage>
</organism>
<dbReference type="Proteomes" id="UP000030233">
    <property type="component" value="Segment"/>
</dbReference>
<gene>
    <name evidence="1" type="ORF">Bp8pT_036</name>
</gene>
<evidence type="ECO:0000313" key="1">
    <source>
        <dbReference type="EMBL" id="AHJ87678.1"/>
    </source>
</evidence>
<reference evidence="1 2" key="1">
    <citation type="journal article" date="2015" name="Appl. Environ. Microbiol.">
        <title>Effects of actin-like proteins encoded by two Bacillus pumilus phages on unstable lysogeny, revealed by genomic analysis.</title>
        <authorList>
            <person name="Yuan Y."/>
            <person name="Peng Q."/>
            <person name="Wu D."/>
            <person name="Kou Z."/>
            <person name="Wu Y."/>
            <person name="Liu P."/>
            <person name="Gao M."/>
        </authorList>
    </citation>
    <scope>NUCLEOTIDE SEQUENCE [LARGE SCALE GENOMIC DNA]</scope>
</reference>
<protein>
    <submittedName>
        <fullName evidence="1">Uncharacterized protein</fullName>
    </submittedName>
</protein>
<dbReference type="EMBL" id="KJ010548">
    <property type="protein sequence ID" value="AHJ87678.1"/>
    <property type="molecule type" value="Genomic_DNA"/>
</dbReference>
<proteinExistence type="predicted"/>
<evidence type="ECO:0000313" key="2">
    <source>
        <dbReference type="Proteomes" id="UP000030233"/>
    </source>
</evidence>